<protein>
    <submittedName>
        <fullName evidence="5">Beta subunit of citrate lyase</fullName>
    </submittedName>
</protein>
<dbReference type="EMBL" id="JAQQWK010000001">
    <property type="protein sequence ID" value="KAK8056850.1"/>
    <property type="molecule type" value="Genomic_DNA"/>
</dbReference>
<evidence type="ECO:0000313" key="6">
    <source>
        <dbReference type="Proteomes" id="UP001444661"/>
    </source>
</evidence>
<dbReference type="PANTHER" id="PTHR32308">
    <property type="entry name" value="LYASE BETA SUBUNIT, PUTATIVE (AFU_ORTHOLOGUE AFUA_4G13030)-RELATED"/>
    <property type="match status" value="1"/>
</dbReference>
<gene>
    <name evidence="5" type="ORF">PG993_002077</name>
</gene>
<dbReference type="PIRSF" id="PIRSF015582">
    <property type="entry name" value="Cit_lyase_B"/>
    <property type="match status" value="1"/>
</dbReference>
<accession>A0ABR1UD88</accession>
<evidence type="ECO:0000256" key="1">
    <source>
        <dbReference type="ARBA" id="ARBA00001946"/>
    </source>
</evidence>
<dbReference type="InterPro" id="IPR040442">
    <property type="entry name" value="Pyrv_kinase-like_dom_sf"/>
</dbReference>
<evidence type="ECO:0000256" key="2">
    <source>
        <dbReference type="ARBA" id="ARBA00022723"/>
    </source>
</evidence>
<proteinExistence type="predicted"/>
<dbReference type="PANTHER" id="PTHR32308:SF0">
    <property type="entry name" value="HPCH_HPAI ALDOLASE_CITRATE LYASE DOMAIN-CONTAINING PROTEIN"/>
    <property type="match status" value="1"/>
</dbReference>
<comment type="cofactor">
    <cofactor evidence="1">
        <name>Mg(2+)</name>
        <dbReference type="ChEBI" id="CHEBI:18420"/>
    </cofactor>
</comment>
<dbReference type="Proteomes" id="UP001444661">
    <property type="component" value="Unassembled WGS sequence"/>
</dbReference>
<dbReference type="SUPFAM" id="SSF51621">
    <property type="entry name" value="Phosphoenolpyruvate/pyruvate domain"/>
    <property type="match status" value="1"/>
</dbReference>
<dbReference type="InterPro" id="IPR011206">
    <property type="entry name" value="Citrate_lyase_beta/mcl1/mcl2"/>
</dbReference>
<keyword evidence="6" id="KW-1185">Reference proteome</keyword>
<organism evidence="5 6">
    <name type="scientific">Apiospora rasikravindrae</name>
    <dbReference type="NCBI Taxonomy" id="990691"/>
    <lineage>
        <taxon>Eukaryota</taxon>
        <taxon>Fungi</taxon>
        <taxon>Dikarya</taxon>
        <taxon>Ascomycota</taxon>
        <taxon>Pezizomycotina</taxon>
        <taxon>Sordariomycetes</taxon>
        <taxon>Xylariomycetidae</taxon>
        <taxon>Amphisphaeriales</taxon>
        <taxon>Apiosporaceae</taxon>
        <taxon>Apiospora</taxon>
    </lineage>
</organism>
<keyword evidence="5" id="KW-0456">Lyase</keyword>
<evidence type="ECO:0000259" key="4">
    <source>
        <dbReference type="Pfam" id="PF03328"/>
    </source>
</evidence>
<dbReference type="InterPro" id="IPR005000">
    <property type="entry name" value="Aldolase/citrate-lyase_domain"/>
</dbReference>
<evidence type="ECO:0000256" key="3">
    <source>
        <dbReference type="ARBA" id="ARBA00022842"/>
    </source>
</evidence>
<reference evidence="5 6" key="1">
    <citation type="submission" date="2023-01" db="EMBL/GenBank/DDBJ databases">
        <title>Analysis of 21 Apiospora genomes using comparative genomics revels a genus with tremendous synthesis potential of carbohydrate active enzymes and secondary metabolites.</title>
        <authorList>
            <person name="Sorensen T."/>
        </authorList>
    </citation>
    <scope>NUCLEOTIDE SEQUENCE [LARGE SCALE GENOMIC DNA]</scope>
    <source>
        <strain evidence="5 6">CBS 33761</strain>
    </source>
</reference>
<dbReference type="InterPro" id="IPR015813">
    <property type="entry name" value="Pyrv/PenolPyrv_kinase-like_dom"/>
</dbReference>
<dbReference type="Gene3D" id="3.20.20.60">
    <property type="entry name" value="Phosphoenolpyruvate-binding domains"/>
    <property type="match status" value="1"/>
</dbReference>
<dbReference type="Pfam" id="PF03328">
    <property type="entry name" value="HpcH_HpaI"/>
    <property type="match status" value="1"/>
</dbReference>
<keyword evidence="3" id="KW-0460">Magnesium</keyword>
<evidence type="ECO:0000313" key="5">
    <source>
        <dbReference type="EMBL" id="KAK8056850.1"/>
    </source>
</evidence>
<keyword evidence="2" id="KW-0479">Metal-binding</keyword>
<feature type="domain" description="HpcH/HpaI aldolase/citrate lyase" evidence="4">
    <location>
        <begin position="22"/>
        <end position="250"/>
    </location>
</feature>
<name>A0ABR1UD88_9PEZI</name>
<sequence>MAAKSTSILRRALLYGKSSESLPSSSPRMLAKSVGLTSDNVTYDLEDSVTPTKKADARAALRDHLASLQSRPKSISELAVRINAVSSPYALDDLAALVPSPHLDAIVIPKVNSASDLTFATDALRRFAADRHRAATGDDAANPVKLIALIESAQAVMNLREICAASPYLSGLIFAAEDFALDLSITRTPSLSEFLYARSAIVTAARAADLPSTIDLVCTSYKGEDGIQRLEEECRGGKAMGFNGKQCIHPSQVEVAQRLFAPGEKEVEWAVRVVIADEKAASAGRGAWTLDGTMIDAPVAGKAKAVVQKAESCGMDIASLKEKWKGQEPE</sequence>
<comment type="caution">
    <text evidence="5">The sequence shown here is derived from an EMBL/GenBank/DDBJ whole genome shotgun (WGS) entry which is preliminary data.</text>
</comment>
<dbReference type="GO" id="GO:0016829">
    <property type="term" value="F:lyase activity"/>
    <property type="evidence" value="ECO:0007669"/>
    <property type="project" value="UniProtKB-KW"/>
</dbReference>